<evidence type="ECO:0000259" key="5">
    <source>
        <dbReference type="Pfam" id="PF00501"/>
    </source>
</evidence>
<evidence type="ECO:0000256" key="3">
    <source>
        <dbReference type="ARBA" id="ARBA00022832"/>
    </source>
</evidence>
<keyword evidence="2 6" id="KW-0436">Ligase</keyword>
<dbReference type="RefSeq" id="WP_242782794.1">
    <property type="nucleotide sequence ID" value="NZ_CP163433.1"/>
</dbReference>
<accession>A0AB39NIW8</accession>
<comment type="similarity">
    <text evidence="1">Belongs to the ATP-dependent AMP-binding enzyme family.</text>
</comment>
<dbReference type="InterPro" id="IPR020845">
    <property type="entry name" value="AMP-binding_CS"/>
</dbReference>
<dbReference type="FunFam" id="3.40.50.12780:FF:000013">
    <property type="entry name" value="Long-chain-fatty-acid--AMP ligase FadD32"/>
    <property type="match status" value="1"/>
</dbReference>
<reference evidence="6" key="1">
    <citation type="submission" date="2024-07" db="EMBL/GenBank/DDBJ databases">
        <authorList>
            <person name="Yu S.T."/>
        </authorList>
    </citation>
    <scope>NUCLEOTIDE SEQUENCE</scope>
    <source>
        <strain evidence="6">R17</strain>
    </source>
</reference>
<dbReference type="SUPFAM" id="SSF56801">
    <property type="entry name" value="Acetyl-CoA synthetase-like"/>
    <property type="match status" value="1"/>
</dbReference>
<dbReference type="Gene3D" id="3.30.300.30">
    <property type="match status" value="1"/>
</dbReference>
<evidence type="ECO:0000313" key="6">
    <source>
        <dbReference type="EMBL" id="XDQ18331.1"/>
    </source>
</evidence>
<evidence type="ECO:0000256" key="2">
    <source>
        <dbReference type="ARBA" id="ARBA00022598"/>
    </source>
</evidence>
<evidence type="ECO:0000256" key="1">
    <source>
        <dbReference type="ARBA" id="ARBA00006432"/>
    </source>
</evidence>
<feature type="domain" description="AMP-dependent synthetase/ligase" evidence="5">
    <location>
        <begin position="13"/>
        <end position="412"/>
    </location>
</feature>
<proteinExistence type="inferred from homology"/>
<dbReference type="InterPro" id="IPR045851">
    <property type="entry name" value="AMP-bd_C_sf"/>
</dbReference>
<dbReference type="GO" id="GO:0005886">
    <property type="term" value="C:plasma membrane"/>
    <property type="evidence" value="ECO:0007669"/>
    <property type="project" value="TreeGrafter"/>
</dbReference>
<dbReference type="InterPro" id="IPR040097">
    <property type="entry name" value="FAAL/FAAC"/>
</dbReference>
<dbReference type="GO" id="GO:0006633">
    <property type="term" value="P:fatty acid biosynthetic process"/>
    <property type="evidence" value="ECO:0007669"/>
    <property type="project" value="TreeGrafter"/>
</dbReference>
<dbReference type="InterPro" id="IPR042099">
    <property type="entry name" value="ANL_N_sf"/>
</dbReference>
<keyword evidence="3" id="KW-0276">Fatty acid metabolism</keyword>
<dbReference type="GO" id="GO:0071766">
    <property type="term" value="P:Actinobacterium-type cell wall biogenesis"/>
    <property type="evidence" value="ECO:0007669"/>
    <property type="project" value="UniProtKB-ARBA"/>
</dbReference>
<organism evidence="6">
    <name type="scientific">Streptomyces sp. R17</name>
    <dbReference type="NCBI Taxonomy" id="3238626"/>
    <lineage>
        <taxon>Bacteria</taxon>
        <taxon>Bacillati</taxon>
        <taxon>Actinomycetota</taxon>
        <taxon>Actinomycetes</taxon>
        <taxon>Kitasatosporales</taxon>
        <taxon>Streptomycetaceae</taxon>
        <taxon>Streptomyces</taxon>
    </lineage>
</organism>
<name>A0AB39NIW8_9ACTN</name>
<dbReference type="PANTHER" id="PTHR22754:SF32">
    <property type="entry name" value="DISCO-INTERACTING PROTEIN 2"/>
    <property type="match status" value="1"/>
</dbReference>
<sequence>MSHHHTFTDLMLERAERAPHREALLLLPESEERGRPHTVSYGALDAAARELAGWLQARGATGERVLLLHTSRRQFAVSFLACLYAGAIAVPVPPRGGMRHHAARVRGVVKDAAPCAAFTDAALAPDVSRLLASCGYGSVPCLAADAVPARSPWRRPPQSSDTVAYLQYTSGSTGAPRGVVVTHGNLLANLRAIGTALGAEPGERIGGWLPFHHDMGLVGQLLLPLWLGGTSVLLSPEAFLKRPARWLEAIGRYGVTLSGAPDFAYRLCARQVTDEQVAGLDLSGWRTAVTAGEPVAAATCEEFTRRFAPAGFDPAALTPCYGLAEATLLVSGGGADGVRDPGPVVHPADGEALERNELCPPRAGSSQRRLVACGRPTGGEVRIVDPDSSDEVEDGSIGEIWVRGTGVAGGYWRDRTATAETFDAVTAGGEGGFLRTGDLGVLLDGRLHVTGRLKDMIVVAGRNLYPQDLEHAVQRISALFGTGTAFSVSGDRERLVVVQELRTHQRYGVDLAGLAVDVERCLAEEFQISVDGVLLVRPGTIRRTTSGKVERAATRRLFLNGGIRPLHQRLDEELVAAAGRSGAARTW</sequence>
<dbReference type="Pfam" id="PF00501">
    <property type="entry name" value="AMP-binding"/>
    <property type="match status" value="1"/>
</dbReference>
<dbReference type="CDD" id="cd05931">
    <property type="entry name" value="FAAL"/>
    <property type="match status" value="1"/>
</dbReference>
<dbReference type="PANTHER" id="PTHR22754">
    <property type="entry name" value="DISCO-INTERACTING PROTEIN 2 DIP2 -RELATED"/>
    <property type="match status" value="1"/>
</dbReference>
<protein>
    <submittedName>
        <fullName evidence="6">Fatty acyl-AMP ligase</fullName>
    </submittedName>
</protein>
<dbReference type="EMBL" id="CP163433">
    <property type="protein sequence ID" value="XDQ18331.1"/>
    <property type="molecule type" value="Genomic_DNA"/>
</dbReference>
<evidence type="ECO:0000256" key="4">
    <source>
        <dbReference type="ARBA" id="ARBA00023098"/>
    </source>
</evidence>
<dbReference type="Gene3D" id="3.40.50.12780">
    <property type="entry name" value="N-terminal domain of ligase-like"/>
    <property type="match status" value="1"/>
</dbReference>
<dbReference type="GO" id="GO:0016874">
    <property type="term" value="F:ligase activity"/>
    <property type="evidence" value="ECO:0007669"/>
    <property type="project" value="UniProtKB-KW"/>
</dbReference>
<dbReference type="PROSITE" id="PS00455">
    <property type="entry name" value="AMP_BINDING"/>
    <property type="match status" value="1"/>
</dbReference>
<keyword evidence="4" id="KW-0443">Lipid metabolism</keyword>
<gene>
    <name evidence="6" type="ORF">AB5J48_09260</name>
</gene>
<dbReference type="GO" id="GO:0070566">
    <property type="term" value="F:adenylyltransferase activity"/>
    <property type="evidence" value="ECO:0007669"/>
    <property type="project" value="TreeGrafter"/>
</dbReference>
<dbReference type="AlphaFoldDB" id="A0AB39NIW8"/>
<dbReference type="InterPro" id="IPR000873">
    <property type="entry name" value="AMP-dep_synth/lig_dom"/>
</dbReference>